<name>A0A6A4QVI0_LUPAL</name>
<dbReference type="OrthoDB" id="1421543at2759"/>
<dbReference type="InterPro" id="IPR011011">
    <property type="entry name" value="Znf_FYVE_PHD"/>
</dbReference>
<organism evidence="7 8">
    <name type="scientific">Lupinus albus</name>
    <name type="common">White lupine</name>
    <name type="synonym">Lupinus termis</name>
    <dbReference type="NCBI Taxonomy" id="3870"/>
    <lineage>
        <taxon>Eukaryota</taxon>
        <taxon>Viridiplantae</taxon>
        <taxon>Streptophyta</taxon>
        <taxon>Embryophyta</taxon>
        <taxon>Tracheophyta</taxon>
        <taxon>Spermatophyta</taxon>
        <taxon>Magnoliopsida</taxon>
        <taxon>eudicotyledons</taxon>
        <taxon>Gunneridae</taxon>
        <taxon>Pentapetalae</taxon>
        <taxon>rosids</taxon>
        <taxon>fabids</taxon>
        <taxon>Fabales</taxon>
        <taxon>Fabaceae</taxon>
        <taxon>Papilionoideae</taxon>
        <taxon>50 kb inversion clade</taxon>
        <taxon>genistoids sensu lato</taxon>
        <taxon>core genistoids</taxon>
        <taxon>Genisteae</taxon>
        <taxon>Lupinus</taxon>
    </lineage>
</organism>
<keyword evidence="1" id="KW-0479">Metal-binding</keyword>
<dbReference type="InterPro" id="IPR013083">
    <property type="entry name" value="Znf_RING/FYVE/PHD"/>
</dbReference>
<keyword evidence="7" id="KW-0808">Transferase</keyword>
<proteinExistence type="predicted"/>
<evidence type="ECO:0000256" key="1">
    <source>
        <dbReference type="ARBA" id="ARBA00022723"/>
    </source>
</evidence>
<dbReference type="PANTHER" id="PTHR33304">
    <property type="match status" value="1"/>
</dbReference>
<protein>
    <submittedName>
        <fullName evidence="7">Putative histone acetyltransferase chromatin regulator PHD family</fullName>
    </submittedName>
</protein>
<dbReference type="AlphaFoldDB" id="A0A6A4QVI0"/>
<evidence type="ECO:0000313" key="8">
    <source>
        <dbReference type="Proteomes" id="UP000447434"/>
    </source>
</evidence>
<keyword evidence="2" id="KW-0863">Zinc-finger</keyword>
<dbReference type="EMBL" id="WOCE01000003">
    <property type="protein sequence ID" value="KAE9618121.1"/>
    <property type="molecule type" value="Genomic_DNA"/>
</dbReference>
<dbReference type="GO" id="GO:0140566">
    <property type="term" value="F:histone reader activity"/>
    <property type="evidence" value="ECO:0007669"/>
    <property type="project" value="InterPro"/>
</dbReference>
<feature type="region of interest" description="Disordered" evidence="6">
    <location>
        <begin position="157"/>
        <end position="180"/>
    </location>
</feature>
<evidence type="ECO:0000256" key="3">
    <source>
        <dbReference type="ARBA" id="ARBA00022833"/>
    </source>
</evidence>
<evidence type="ECO:0000256" key="5">
    <source>
        <dbReference type="ARBA" id="ARBA00023163"/>
    </source>
</evidence>
<sequence>MKNNDIRESTHSQAKVHTGVSDLMEEEEIRVCDTCGDAGFEDCLATCNKCDDGAEHIYCMPVKMPEVPKGQWTCQECMPREGTGKLVQVKLEEATRRSKEPSSARKRKNDTSFTSKSVKKGADIGSSGSEPCNDSRVCKDLSCEKLEEAKIKSVNDIVYSGPQSSSNPQERAKGTKVNDSANTTLLVSNSLELENGAESERVDEVTESDNICTRPLENMNFVIGEGSEGKGVEENSEGAGMDQMDLETADILMLLKQGNF</sequence>
<comment type="caution">
    <text evidence="7">The sequence shown here is derived from an EMBL/GenBank/DDBJ whole genome shotgun (WGS) entry which is preliminary data.</text>
</comment>
<feature type="compositionally biased region" description="Basic and acidic residues" evidence="6">
    <location>
        <begin position="1"/>
        <end position="10"/>
    </location>
</feature>
<accession>A0A6A4QVI0</accession>
<dbReference type="Gene3D" id="3.30.40.10">
    <property type="entry name" value="Zinc/RING finger domain, C3HC4 (zinc finger)"/>
    <property type="match status" value="1"/>
</dbReference>
<dbReference type="InterPro" id="IPR049914">
    <property type="entry name" value="PHD1-3/5-6"/>
</dbReference>
<evidence type="ECO:0000256" key="6">
    <source>
        <dbReference type="SAM" id="MobiDB-lite"/>
    </source>
</evidence>
<dbReference type="PANTHER" id="PTHR33304:SF15">
    <property type="entry name" value="ZINC FINGER PHD-TYPE DOMAIN-CONTAINING PROTEIN"/>
    <property type="match status" value="1"/>
</dbReference>
<dbReference type="SUPFAM" id="SSF57903">
    <property type="entry name" value="FYVE/PHD zinc finger"/>
    <property type="match status" value="1"/>
</dbReference>
<gene>
    <name evidence="7" type="ORF">Lalb_Chr03g0042801</name>
</gene>
<keyword evidence="8" id="KW-1185">Reference proteome</keyword>
<evidence type="ECO:0000256" key="2">
    <source>
        <dbReference type="ARBA" id="ARBA00022771"/>
    </source>
</evidence>
<keyword evidence="3" id="KW-0862">Zinc</keyword>
<dbReference type="Proteomes" id="UP000447434">
    <property type="component" value="Chromosome 3"/>
</dbReference>
<evidence type="ECO:0000256" key="4">
    <source>
        <dbReference type="ARBA" id="ARBA00023015"/>
    </source>
</evidence>
<feature type="region of interest" description="Disordered" evidence="6">
    <location>
        <begin position="1"/>
        <end position="20"/>
    </location>
</feature>
<evidence type="ECO:0000313" key="7">
    <source>
        <dbReference type="EMBL" id="KAE9618121.1"/>
    </source>
</evidence>
<keyword evidence="4" id="KW-0805">Transcription regulation</keyword>
<dbReference type="GO" id="GO:0016740">
    <property type="term" value="F:transferase activity"/>
    <property type="evidence" value="ECO:0007669"/>
    <property type="project" value="UniProtKB-KW"/>
</dbReference>
<keyword evidence="5" id="KW-0804">Transcription</keyword>
<feature type="compositionally biased region" description="Basic and acidic residues" evidence="6">
    <location>
        <begin position="92"/>
        <end position="103"/>
    </location>
</feature>
<dbReference type="GO" id="GO:0034244">
    <property type="term" value="P:negative regulation of transcription elongation by RNA polymerase II"/>
    <property type="evidence" value="ECO:0007669"/>
    <property type="project" value="InterPro"/>
</dbReference>
<feature type="region of interest" description="Disordered" evidence="6">
    <location>
        <begin position="92"/>
        <end position="136"/>
    </location>
</feature>
<reference evidence="8" key="1">
    <citation type="journal article" date="2020" name="Nat. Commun.">
        <title>Genome sequence of the cluster root forming white lupin.</title>
        <authorList>
            <person name="Hufnagel B."/>
            <person name="Marques A."/>
            <person name="Soriano A."/>
            <person name="Marques L."/>
            <person name="Divol F."/>
            <person name="Doumas P."/>
            <person name="Sallet E."/>
            <person name="Mancinotti D."/>
            <person name="Carrere S."/>
            <person name="Marande W."/>
            <person name="Arribat S."/>
            <person name="Keller J."/>
            <person name="Huneau C."/>
            <person name="Blein T."/>
            <person name="Aime D."/>
            <person name="Laguerre M."/>
            <person name="Taylor J."/>
            <person name="Schubert V."/>
            <person name="Nelson M."/>
            <person name="Geu-Flores F."/>
            <person name="Crespi M."/>
            <person name="Gallardo-Guerrero K."/>
            <person name="Delaux P.-M."/>
            <person name="Salse J."/>
            <person name="Berges H."/>
            <person name="Guyot R."/>
            <person name="Gouzy J."/>
            <person name="Peret B."/>
        </authorList>
    </citation>
    <scope>NUCLEOTIDE SEQUENCE [LARGE SCALE GENOMIC DNA]</scope>
    <source>
        <strain evidence="8">cv. Amiga</strain>
    </source>
</reference>
<dbReference type="GO" id="GO:0008270">
    <property type="term" value="F:zinc ion binding"/>
    <property type="evidence" value="ECO:0007669"/>
    <property type="project" value="UniProtKB-KW"/>
</dbReference>